<keyword evidence="2 4" id="KW-0479">Metal-binding</keyword>
<evidence type="ECO:0000313" key="6">
    <source>
        <dbReference type="Proteomes" id="UP000298460"/>
    </source>
</evidence>
<dbReference type="GO" id="GO:0016151">
    <property type="term" value="F:nickel cation binding"/>
    <property type="evidence" value="ECO:0007669"/>
    <property type="project" value="UniProtKB-UniRule"/>
</dbReference>
<dbReference type="PANTHER" id="PTHR34535">
    <property type="entry name" value="HYDROGENASE MATURATION FACTOR HYPA"/>
    <property type="match status" value="1"/>
</dbReference>
<dbReference type="Proteomes" id="UP000298460">
    <property type="component" value="Unassembled WGS sequence"/>
</dbReference>
<dbReference type="OrthoDB" id="9800361at2"/>
<evidence type="ECO:0000256" key="2">
    <source>
        <dbReference type="ARBA" id="ARBA00022723"/>
    </source>
</evidence>
<dbReference type="PIRSF" id="PIRSF004761">
    <property type="entry name" value="Hydrgn_mat_HypA"/>
    <property type="match status" value="1"/>
</dbReference>
<keyword evidence="6" id="KW-1185">Reference proteome</keyword>
<accession>A0A4Z0QXL7</accession>
<dbReference type="GO" id="GO:0051604">
    <property type="term" value="P:protein maturation"/>
    <property type="evidence" value="ECO:0007669"/>
    <property type="project" value="InterPro"/>
</dbReference>
<feature type="binding site" evidence="4">
    <location>
        <position position="89"/>
    </location>
    <ligand>
        <name>Zn(2+)</name>
        <dbReference type="ChEBI" id="CHEBI:29105"/>
    </ligand>
</feature>
<feature type="binding site" evidence="4">
    <location>
        <position position="76"/>
    </location>
    <ligand>
        <name>Zn(2+)</name>
        <dbReference type="ChEBI" id="CHEBI:29105"/>
    </ligand>
</feature>
<dbReference type="InterPro" id="IPR000688">
    <property type="entry name" value="HypA/HybF"/>
</dbReference>
<dbReference type="Pfam" id="PF01155">
    <property type="entry name" value="HypA"/>
    <property type="match status" value="1"/>
</dbReference>
<protein>
    <recommendedName>
        <fullName evidence="4">Hydrogenase maturation factor HypA</fullName>
    </recommendedName>
</protein>
<dbReference type="GO" id="GO:0008270">
    <property type="term" value="F:zinc ion binding"/>
    <property type="evidence" value="ECO:0007669"/>
    <property type="project" value="UniProtKB-UniRule"/>
</dbReference>
<gene>
    <name evidence="4 5" type="primary">hypA</name>
    <name evidence="5" type="ORF">E4K67_26400</name>
</gene>
<dbReference type="RefSeq" id="WP_135552275.1">
    <property type="nucleotide sequence ID" value="NZ_SPQQ01000017.1"/>
</dbReference>
<dbReference type="PANTHER" id="PTHR34535:SF3">
    <property type="entry name" value="HYDROGENASE MATURATION FACTOR HYPA"/>
    <property type="match status" value="1"/>
</dbReference>
<dbReference type="NCBIfam" id="TIGR00100">
    <property type="entry name" value="hypA"/>
    <property type="match status" value="1"/>
</dbReference>
<evidence type="ECO:0000256" key="1">
    <source>
        <dbReference type="ARBA" id="ARBA00022596"/>
    </source>
</evidence>
<sequence>MHEISIIQSVIEIVTKQALENNLTKINKVSLRIGELSGVMPESLEFAFDSCIKGTMLEESTLNIEIVSALGECKNCNLEFPIEHFSKLCPSCNKFCTNIIRGYELYINTIEGD</sequence>
<keyword evidence="1 4" id="KW-0533">Nickel</keyword>
<organism evidence="5 6">
    <name type="scientific">Desulfosporosinus fructosivorans</name>
    <dbReference type="NCBI Taxonomy" id="2018669"/>
    <lineage>
        <taxon>Bacteria</taxon>
        <taxon>Bacillati</taxon>
        <taxon>Bacillota</taxon>
        <taxon>Clostridia</taxon>
        <taxon>Eubacteriales</taxon>
        <taxon>Desulfitobacteriaceae</taxon>
        <taxon>Desulfosporosinus</taxon>
    </lineage>
</organism>
<dbReference type="EMBL" id="SPQQ01000017">
    <property type="protein sequence ID" value="TGE35258.1"/>
    <property type="molecule type" value="Genomic_DNA"/>
</dbReference>
<dbReference type="Gene3D" id="3.30.2320.80">
    <property type="match status" value="1"/>
</dbReference>
<feature type="binding site" evidence="4">
    <location>
        <position position="92"/>
    </location>
    <ligand>
        <name>Zn(2+)</name>
        <dbReference type="ChEBI" id="CHEBI:29105"/>
    </ligand>
</feature>
<feature type="binding site" evidence="4">
    <location>
        <position position="73"/>
    </location>
    <ligand>
        <name>Zn(2+)</name>
        <dbReference type="ChEBI" id="CHEBI:29105"/>
    </ligand>
</feature>
<comment type="similarity">
    <text evidence="4">Belongs to the HypA/HybF family.</text>
</comment>
<reference evidence="5 6" key="1">
    <citation type="submission" date="2019-03" db="EMBL/GenBank/DDBJ databases">
        <title>Draft Genome Sequence of Desulfosporosinus fructosivorans Strain 63.6F, Isolated from Marine Sediment in the Baltic Sea.</title>
        <authorList>
            <person name="Hausmann B."/>
            <person name="Vandieken V."/>
            <person name="Pjevac P."/>
            <person name="Schreck K."/>
            <person name="Herbold C.W."/>
            <person name="Loy A."/>
        </authorList>
    </citation>
    <scope>NUCLEOTIDE SEQUENCE [LARGE SCALE GENOMIC DNA]</scope>
    <source>
        <strain evidence="5 6">63.6F</strain>
    </source>
</reference>
<dbReference type="HAMAP" id="MF_00213">
    <property type="entry name" value="HypA_HybF"/>
    <property type="match status" value="1"/>
</dbReference>
<keyword evidence="3 4" id="KW-0862">Zinc</keyword>
<name>A0A4Z0QXL7_9FIRM</name>
<comment type="function">
    <text evidence="4">Involved in the maturation of [NiFe] hydrogenases. Required for nickel insertion into the metal center of the hydrogenase.</text>
</comment>
<proteinExistence type="inferred from homology"/>
<comment type="caution">
    <text evidence="5">The sequence shown here is derived from an EMBL/GenBank/DDBJ whole genome shotgun (WGS) entry which is preliminary data.</text>
</comment>
<evidence type="ECO:0000313" key="5">
    <source>
        <dbReference type="EMBL" id="TGE35258.1"/>
    </source>
</evidence>
<evidence type="ECO:0000256" key="3">
    <source>
        <dbReference type="ARBA" id="ARBA00022833"/>
    </source>
</evidence>
<evidence type="ECO:0000256" key="4">
    <source>
        <dbReference type="HAMAP-Rule" id="MF_00213"/>
    </source>
</evidence>
<dbReference type="AlphaFoldDB" id="A0A4Z0QXL7"/>
<feature type="binding site" evidence="4">
    <location>
        <position position="2"/>
    </location>
    <ligand>
        <name>Ni(2+)</name>
        <dbReference type="ChEBI" id="CHEBI:49786"/>
    </ligand>
</feature>